<proteinExistence type="predicted"/>
<sequence>MIEPAKNRLKKIRKVKGLTMEQVYLGICSKRHYIRLEKNECEINITYLCHFSNRLGVSIEKLIKEPSRYQSFSNILKEIY</sequence>
<dbReference type="PROSITE" id="PS50943">
    <property type="entry name" value="HTH_CROC1"/>
    <property type="match status" value="1"/>
</dbReference>
<feature type="domain" description="HTH cro/C1-type" evidence="1">
    <location>
        <begin position="9"/>
        <end position="62"/>
    </location>
</feature>
<evidence type="ECO:0000313" key="3">
    <source>
        <dbReference type="Proteomes" id="UP001229251"/>
    </source>
</evidence>
<dbReference type="InterPro" id="IPR010982">
    <property type="entry name" value="Lambda_DNA-bd_dom_sf"/>
</dbReference>
<dbReference type="Gene3D" id="1.10.260.40">
    <property type="entry name" value="lambda repressor-like DNA-binding domains"/>
    <property type="match status" value="1"/>
</dbReference>
<dbReference type="InterPro" id="IPR001387">
    <property type="entry name" value="Cro/C1-type_HTH"/>
</dbReference>
<reference evidence="2" key="1">
    <citation type="submission" date="2023-05" db="EMBL/GenBank/DDBJ databases">
        <title>Cataloging the Phylogenetic Diversity of Human Bladder Bacteria.</title>
        <authorList>
            <person name="Du J."/>
        </authorList>
    </citation>
    <scope>NUCLEOTIDE SEQUENCE</scope>
    <source>
        <strain evidence="2">UMB1231</strain>
    </source>
</reference>
<protein>
    <submittedName>
        <fullName evidence="2">Helix-turn-helix transcriptional regulator</fullName>
    </submittedName>
</protein>
<dbReference type="SUPFAM" id="SSF47413">
    <property type="entry name" value="lambda repressor-like DNA-binding domains"/>
    <property type="match status" value="1"/>
</dbReference>
<dbReference type="SMART" id="SM00530">
    <property type="entry name" value="HTH_XRE"/>
    <property type="match status" value="1"/>
</dbReference>
<organism evidence="2 3">
    <name type="scientific">Facklamia hominis</name>
    <dbReference type="NCBI Taxonomy" id="178214"/>
    <lineage>
        <taxon>Bacteria</taxon>
        <taxon>Bacillati</taxon>
        <taxon>Bacillota</taxon>
        <taxon>Bacilli</taxon>
        <taxon>Lactobacillales</taxon>
        <taxon>Aerococcaceae</taxon>
        <taxon>Facklamia</taxon>
    </lineage>
</organism>
<dbReference type="GO" id="GO:0003677">
    <property type="term" value="F:DNA binding"/>
    <property type="evidence" value="ECO:0007669"/>
    <property type="project" value="InterPro"/>
</dbReference>
<dbReference type="EMBL" id="JASOOE010000007">
    <property type="protein sequence ID" value="MDK7187277.1"/>
    <property type="molecule type" value="Genomic_DNA"/>
</dbReference>
<evidence type="ECO:0000259" key="1">
    <source>
        <dbReference type="PROSITE" id="PS50943"/>
    </source>
</evidence>
<dbReference type="Proteomes" id="UP001229251">
    <property type="component" value="Unassembled WGS sequence"/>
</dbReference>
<gene>
    <name evidence="2" type="ORF">QP433_04720</name>
</gene>
<comment type="caution">
    <text evidence="2">The sequence shown here is derived from an EMBL/GenBank/DDBJ whole genome shotgun (WGS) entry which is preliminary data.</text>
</comment>
<dbReference type="RefSeq" id="WP_285065716.1">
    <property type="nucleotide sequence ID" value="NZ_JASOOE010000007.1"/>
</dbReference>
<name>A0AAJ1Q5L5_9LACT</name>
<accession>A0AAJ1Q5L5</accession>
<evidence type="ECO:0000313" key="2">
    <source>
        <dbReference type="EMBL" id="MDK7187277.1"/>
    </source>
</evidence>
<dbReference type="CDD" id="cd00093">
    <property type="entry name" value="HTH_XRE"/>
    <property type="match status" value="1"/>
</dbReference>
<dbReference type="AlphaFoldDB" id="A0AAJ1Q5L5"/>